<dbReference type="Gene3D" id="3.40.50.12780">
    <property type="entry name" value="N-terminal domain of ligase-like"/>
    <property type="match status" value="1"/>
</dbReference>
<dbReference type="PROSITE" id="PS00455">
    <property type="entry name" value="AMP_BINDING"/>
    <property type="match status" value="1"/>
</dbReference>
<dbReference type="PANTHER" id="PTHR43201:SF8">
    <property type="entry name" value="ACYL-COA SYNTHETASE FAMILY MEMBER 3"/>
    <property type="match status" value="1"/>
</dbReference>
<dbReference type="InterPro" id="IPR045851">
    <property type="entry name" value="AMP-bd_C_sf"/>
</dbReference>
<evidence type="ECO:0000259" key="3">
    <source>
        <dbReference type="SMART" id="SM00563"/>
    </source>
</evidence>
<dbReference type="GO" id="GO:0031956">
    <property type="term" value="F:medium-chain fatty acid-CoA ligase activity"/>
    <property type="evidence" value="ECO:0007669"/>
    <property type="project" value="TreeGrafter"/>
</dbReference>
<sequence length="920" mass="100586">MREHLVTLLDDFMKNRHGIAIVRYQGVRRRVTTYGQLAHLAGRFAALLEDRGIGMGDRVLLWGENGAEWVAAFYGCMLRGVMAVPLDAFGSAEFAGRIAADVKPKLAVGDAALLAKLQRQVQDSASSGFNSQGDMEFIAFEDLQTSLPAREGGPVAGLSHETPLQILFTSGTTGDPKGIVHTHGNVLASIGPIEQGAQRYLRYERLVHPLRFLHTLPLSHVFGQTMGLWIPPIFAAEVHFETRLVAPRLVETIKRERISVLAAVPRVMALLKTHLENTKPGLIERVAASKGMSAWKRWWAFRDVHRALGLKFWALISGGGALAGPLEQFWNALGLVVVQGYGMTETTALITLNHPFHVASGTIGKPLPGREIKIGPDGEVLVKGPMISTATWSGGELRQREDGWLATGDLAEEQATGELRFMGRKSETIVTAAGVNIHPEDLEAVLEQQPEIAASAVVGVETASGPEPCAVLALRSSHKQAAEAVEHANAALADFQQIRRWMLWPEPDLPRTSTGKVRRKAVAEWVAGHSVTATTIDGRSENATRGDWLYTLVAEIAGEHPAASDDLRLSEDFHLDSLGRVQLVAALEERLANAPDEGAVDTARTLGDLRRLVGANGSSEITERIPQDAPATPSLVNIFSSATQDPKSEERPTSLPDDISASHAAMPAGDENAQVGVGRTLATPERAEFRYPRWPWSTPVQWVRAAFIECIAQPLIWFLGNPRVSVPRDLQGDEPMLIICNHVTAYDGALVEYALPGTMRRWVAAAMLGEMLEDFRHFRDPDTRRFMLFGPAAYWLVTALYNVFPLPRRRDFQRSFAHAGEAMDRGYNVLVFPEGTRSVAGELASFRPGIGLLAKQTNAPVLPIAIAGLGELKAKGRGWFRSGTIEIRVGEPIHFSPLESESSITETLHEKVSELMKRRP</sequence>
<dbReference type="Pfam" id="PF00501">
    <property type="entry name" value="AMP-binding"/>
    <property type="match status" value="1"/>
</dbReference>
<accession>A0AAU7DIL6</accession>
<dbReference type="PANTHER" id="PTHR43201">
    <property type="entry name" value="ACYL-COA SYNTHETASE"/>
    <property type="match status" value="1"/>
</dbReference>
<dbReference type="InterPro" id="IPR000873">
    <property type="entry name" value="AMP-dep_synth/lig_dom"/>
</dbReference>
<dbReference type="InterPro" id="IPR036736">
    <property type="entry name" value="ACP-like_sf"/>
</dbReference>
<dbReference type="SUPFAM" id="SSF56801">
    <property type="entry name" value="Acetyl-CoA synthetase-like"/>
    <property type="match status" value="1"/>
</dbReference>
<dbReference type="Pfam" id="PF00550">
    <property type="entry name" value="PP-binding"/>
    <property type="match status" value="1"/>
</dbReference>
<dbReference type="InterPro" id="IPR020845">
    <property type="entry name" value="AMP-binding_CS"/>
</dbReference>
<dbReference type="AlphaFoldDB" id="A0AAU7DIL6"/>
<organism evidence="4">
    <name type="scientific">Telmatobacter sp. DSM 110680</name>
    <dbReference type="NCBI Taxonomy" id="3036704"/>
    <lineage>
        <taxon>Bacteria</taxon>
        <taxon>Pseudomonadati</taxon>
        <taxon>Acidobacteriota</taxon>
        <taxon>Terriglobia</taxon>
        <taxon>Terriglobales</taxon>
        <taxon>Acidobacteriaceae</taxon>
        <taxon>Telmatobacter</taxon>
    </lineage>
</organism>
<dbReference type="GO" id="GO:0006631">
    <property type="term" value="P:fatty acid metabolic process"/>
    <property type="evidence" value="ECO:0007669"/>
    <property type="project" value="TreeGrafter"/>
</dbReference>
<proteinExistence type="inferred from homology"/>
<name>A0AAU7DIL6_9BACT</name>
<feature type="domain" description="Phospholipid/glycerol acyltransferase" evidence="3">
    <location>
        <begin position="736"/>
        <end position="869"/>
    </location>
</feature>
<evidence type="ECO:0000256" key="2">
    <source>
        <dbReference type="SAM" id="MobiDB-lite"/>
    </source>
</evidence>
<feature type="region of interest" description="Disordered" evidence="2">
    <location>
        <begin position="642"/>
        <end position="667"/>
    </location>
</feature>
<dbReference type="InterPro" id="IPR009081">
    <property type="entry name" value="PP-bd_ACP"/>
</dbReference>
<dbReference type="RefSeq" id="WP_348262140.1">
    <property type="nucleotide sequence ID" value="NZ_CP121196.1"/>
</dbReference>
<evidence type="ECO:0000313" key="4">
    <source>
        <dbReference type="EMBL" id="XBH16910.1"/>
    </source>
</evidence>
<dbReference type="Gene3D" id="3.30.300.30">
    <property type="match status" value="1"/>
</dbReference>
<protein>
    <submittedName>
        <fullName evidence="4">AMP-binding protein</fullName>
    </submittedName>
</protein>
<dbReference type="GO" id="GO:0016746">
    <property type="term" value="F:acyltransferase activity"/>
    <property type="evidence" value="ECO:0007669"/>
    <property type="project" value="InterPro"/>
</dbReference>
<reference evidence="4" key="1">
    <citation type="submission" date="2023-03" db="EMBL/GenBank/DDBJ databases">
        <title>Edaphobacter sp.</title>
        <authorList>
            <person name="Huber K.J."/>
            <person name="Papendorf J."/>
            <person name="Pilke C."/>
            <person name="Bunk B."/>
            <person name="Sproeer C."/>
            <person name="Pester M."/>
        </authorList>
    </citation>
    <scope>NUCLEOTIDE SEQUENCE</scope>
    <source>
        <strain evidence="4">DSM 110680</strain>
    </source>
</reference>
<dbReference type="InterPro" id="IPR002123">
    <property type="entry name" value="Plipid/glycerol_acylTrfase"/>
</dbReference>
<dbReference type="EMBL" id="CP121196">
    <property type="protein sequence ID" value="XBH16910.1"/>
    <property type="molecule type" value="Genomic_DNA"/>
</dbReference>
<dbReference type="Pfam" id="PF23562">
    <property type="entry name" value="AMP-binding_C_3"/>
    <property type="match status" value="1"/>
</dbReference>
<comment type="similarity">
    <text evidence="1">Belongs to the ATP-dependent AMP-binding enzyme family.</text>
</comment>
<dbReference type="Gene3D" id="1.10.1200.10">
    <property type="entry name" value="ACP-like"/>
    <property type="match status" value="1"/>
</dbReference>
<dbReference type="SUPFAM" id="SSF47336">
    <property type="entry name" value="ACP-like"/>
    <property type="match status" value="1"/>
</dbReference>
<dbReference type="Pfam" id="PF01553">
    <property type="entry name" value="Acyltransferase"/>
    <property type="match status" value="1"/>
</dbReference>
<dbReference type="CDD" id="cd07989">
    <property type="entry name" value="LPLAT_AGPAT-like"/>
    <property type="match status" value="1"/>
</dbReference>
<dbReference type="InterPro" id="IPR042099">
    <property type="entry name" value="ANL_N_sf"/>
</dbReference>
<dbReference type="SMART" id="SM00563">
    <property type="entry name" value="PlsC"/>
    <property type="match status" value="1"/>
</dbReference>
<evidence type="ECO:0000256" key="1">
    <source>
        <dbReference type="ARBA" id="ARBA00006432"/>
    </source>
</evidence>
<gene>
    <name evidence="4" type="ORF">P8935_20335</name>
</gene>
<dbReference type="SUPFAM" id="SSF69593">
    <property type="entry name" value="Glycerol-3-phosphate (1)-acyltransferase"/>
    <property type="match status" value="1"/>
</dbReference>